<dbReference type="EMBL" id="CAJOBJ010266520">
    <property type="protein sequence ID" value="CAF5123816.1"/>
    <property type="molecule type" value="Genomic_DNA"/>
</dbReference>
<sequence length="170" mass="20379">MWLSAEETTIFDNALVTMEHLYKTGVVHIRLRHLLDEKSDLEIDYSNNKNQDTTMNRANSNREDEQEANNNQDDTDEEYDDDDDNEEELFKDNVKYTLTKADIDDHKRQLTFCQVDLQEDMIDKKILLDEQLKLFKLIDEIFSLFIKLEMIGHPNYQLRDRHFKIYPRNS</sequence>
<evidence type="ECO:0000256" key="1">
    <source>
        <dbReference type="SAM" id="MobiDB-lite"/>
    </source>
</evidence>
<name>A0A8S3FI04_9BILA</name>
<reference evidence="2" key="1">
    <citation type="submission" date="2021-02" db="EMBL/GenBank/DDBJ databases">
        <authorList>
            <person name="Nowell W R."/>
        </authorList>
    </citation>
    <scope>NUCLEOTIDE SEQUENCE</scope>
</reference>
<gene>
    <name evidence="2" type="ORF">GIL414_LOCUS63682</name>
</gene>
<accession>A0A8S3FI04</accession>
<dbReference type="Proteomes" id="UP000681720">
    <property type="component" value="Unassembled WGS sequence"/>
</dbReference>
<evidence type="ECO:0000313" key="2">
    <source>
        <dbReference type="EMBL" id="CAF5123816.1"/>
    </source>
</evidence>
<feature type="compositionally biased region" description="Acidic residues" evidence="1">
    <location>
        <begin position="73"/>
        <end position="85"/>
    </location>
</feature>
<evidence type="ECO:0000313" key="3">
    <source>
        <dbReference type="Proteomes" id="UP000681720"/>
    </source>
</evidence>
<feature type="compositionally biased region" description="Polar residues" evidence="1">
    <location>
        <begin position="45"/>
        <end position="59"/>
    </location>
</feature>
<dbReference type="AlphaFoldDB" id="A0A8S3FI04"/>
<feature type="non-terminal residue" evidence="2">
    <location>
        <position position="170"/>
    </location>
</feature>
<organism evidence="2 3">
    <name type="scientific">Rotaria magnacalcarata</name>
    <dbReference type="NCBI Taxonomy" id="392030"/>
    <lineage>
        <taxon>Eukaryota</taxon>
        <taxon>Metazoa</taxon>
        <taxon>Spiralia</taxon>
        <taxon>Gnathifera</taxon>
        <taxon>Rotifera</taxon>
        <taxon>Eurotatoria</taxon>
        <taxon>Bdelloidea</taxon>
        <taxon>Philodinida</taxon>
        <taxon>Philodinidae</taxon>
        <taxon>Rotaria</taxon>
    </lineage>
</organism>
<feature type="region of interest" description="Disordered" evidence="1">
    <location>
        <begin position="45"/>
        <end position="85"/>
    </location>
</feature>
<protein>
    <submittedName>
        <fullName evidence="2">Uncharacterized protein</fullName>
    </submittedName>
</protein>
<proteinExistence type="predicted"/>
<comment type="caution">
    <text evidence="2">The sequence shown here is derived from an EMBL/GenBank/DDBJ whole genome shotgun (WGS) entry which is preliminary data.</text>
</comment>